<dbReference type="Gene3D" id="4.10.400.10">
    <property type="entry name" value="Low-density Lipoprotein Receptor"/>
    <property type="match status" value="3"/>
</dbReference>
<keyword evidence="7" id="KW-0675">Receptor</keyword>
<dbReference type="GO" id="GO:0005886">
    <property type="term" value="C:plasma membrane"/>
    <property type="evidence" value="ECO:0007669"/>
    <property type="project" value="TreeGrafter"/>
</dbReference>
<dbReference type="OrthoDB" id="6608885at2759"/>
<keyword evidence="3" id="KW-0677">Repeat</keyword>
<dbReference type="InterPro" id="IPR051221">
    <property type="entry name" value="LDLR-related"/>
</dbReference>
<sequence length="383" mass="42562">MSANNIKAVHFIDQLTGRYLLTTLDTNETDCYQSLFDLKRLQRSFQSEIHRSQVPLENLLVELRGKIDGMNRTINMGQSLADSKYSLCKVSNEDATCEQETNLWLDTIVSSVRCQISPCSSHVLSKRSINNNFCSVGMFVCDSGECISPKLVCDGDPDCSDRSDESEDCREYSPTDFFCRNTDGRIMKSKLCNGHKDCEDGSDELQCGNIVNNCSIEYGMYKCNSGQCMGLDLVCDGNRDCNDGSDESYECGTGLCPEECTKKGGVCFHGPKGPICFAQCPLGTFESPGGCTAHPQPSNRTAVQLLEEIPKLIYRQNEKFTYLKMKAVQKVSKMMTDVFKCLDPNYLSLAKVLSFPINNQTHDASNLPDSEVNSQDFFTGFSS</sequence>
<keyword evidence="4" id="KW-1133">Transmembrane helix</keyword>
<evidence type="ECO:0000256" key="6">
    <source>
        <dbReference type="ARBA" id="ARBA00023157"/>
    </source>
</evidence>
<evidence type="ECO:0000256" key="4">
    <source>
        <dbReference type="ARBA" id="ARBA00022989"/>
    </source>
</evidence>
<evidence type="ECO:0000256" key="3">
    <source>
        <dbReference type="ARBA" id="ARBA00022737"/>
    </source>
</evidence>
<evidence type="ECO:0000313" key="10">
    <source>
        <dbReference type="Proteomes" id="UP001152798"/>
    </source>
</evidence>
<keyword evidence="5" id="KW-0472">Membrane</keyword>
<dbReference type="InterPro" id="IPR036055">
    <property type="entry name" value="LDL_receptor-like_sf"/>
</dbReference>
<dbReference type="PROSITE" id="PS01209">
    <property type="entry name" value="LDLRA_1"/>
    <property type="match status" value="2"/>
</dbReference>
<dbReference type="SMART" id="SM00192">
    <property type="entry name" value="LDLa"/>
    <property type="match status" value="3"/>
</dbReference>
<evidence type="ECO:0000256" key="8">
    <source>
        <dbReference type="ARBA" id="ARBA00023180"/>
    </source>
</evidence>
<keyword evidence="6" id="KW-1015">Disulfide bond</keyword>
<dbReference type="Proteomes" id="UP001152798">
    <property type="component" value="Chromosome 7"/>
</dbReference>
<protein>
    <submittedName>
        <fullName evidence="9">Uncharacterized protein</fullName>
    </submittedName>
</protein>
<dbReference type="SUPFAM" id="SSF57424">
    <property type="entry name" value="LDL receptor-like module"/>
    <property type="match status" value="3"/>
</dbReference>
<dbReference type="PRINTS" id="PR00261">
    <property type="entry name" value="LDLRECEPTOR"/>
</dbReference>
<dbReference type="PANTHER" id="PTHR22722">
    <property type="entry name" value="LOW-DENSITY LIPOPROTEIN RECEPTOR-RELATED PROTEIN 2-RELATED"/>
    <property type="match status" value="1"/>
</dbReference>
<dbReference type="CDD" id="cd00112">
    <property type="entry name" value="LDLa"/>
    <property type="match status" value="3"/>
</dbReference>
<keyword evidence="10" id="KW-1185">Reference proteome</keyword>
<dbReference type="Pfam" id="PF00057">
    <property type="entry name" value="Ldl_recept_a"/>
    <property type="match status" value="3"/>
</dbReference>
<dbReference type="EMBL" id="OV725083">
    <property type="protein sequence ID" value="CAH1407015.1"/>
    <property type="molecule type" value="Genomic_DNA"/>
</dbReference>
<name>A0A9P0HS42_NEZVI</name>
<evidence type="ECO:0000256" key="5">
    <source>
        <dbReference type="ARBA" id="ARBA00023136"/>
    </source>
</evidence>
<evidence type="ECO:0000256" key="1">
    <source>
        <dbReference type="ARBA" id="ARBA00004167"/>
    </source>
</evidence>
<gene>
    <name evidence="9" type="ORF">NEZAVI_LOCUS14835</name>
</gene>
<evidence type="ECO:0000256" key="2">
    <source>
        <dbReference type="ARBA" id="ARBA00022692"/>
    </source>
</evidence>
<comment type="subcellular location">
    <subcellularLocation>
        <location evidence="1">Membrane</location>
        <topology evidence="1">Single-pass membrane protein</topology>
    </subcellularLocation>
</comment>
<dbReference type="AlphaFoldDB" id="A0A9P0HS42"/>
<dbReference type="InterPro" id="IPR002172">
    <property type="entry name" value="LDrepeatLR_classA_rpt"/>
</dbReference>
<dbReference type="GO" id="GO:0043235">
    <property type="term" value="C:receptor complex"/>
    <property type="evidence" value="ECO:0007669"/>
    <property type="project" value="TreeGrafter"/>
</dbReference>
<evidence type="ECO:0000313" key="9">
    <source>
        <dbReference type="EMBL" id="CAH1407015.1"/>
    </source>
</evidence>
<proteinExistence type="predicted"/>
<reference evidence="9" key="1">
    <citation type="submission" date="2022-01" db="EMBL/GenBank/DDBJ databases">
        <authorList>
            <person name="King R."/>
        </authorList>
    </citation>
    <scope>NUCLEOTIDE SEQUENCE</scope>
</reference>
<keyword evidence="8" id="KW-0325">Glycoprotein</keyword>
<organism evidence="9 10">
    <name type="scientific">Nezara viridula</name>
    <name type="common">Southern green stink bug</name>
    <name type="synonym">Cimex viridulus</name>
    <dbReference type="NCBI Taxonomy" id="85310"/>
    <lineage>
        <taxon>Eukaryota</taxon>
        <taxon>Metazoa</taxon>
        <taxon>Ecdysozoa</taxon>
        <taxon>Arthropoda</taxon>
        <taxon>Hexapoda</taxon>
        <taxon>Insecta</taxon>
        <taxon>Pterygota</taxon>
        <taxon>Neoptera</taxon>
        <taxon>Paraneoptera</taxon>
        <taxon>Hemiptera</taxon>
        <taxon>Heteroptera</taxon>
        <taxon>Panheteroptera</taxon>
        <taxon>Pentatomomorpha</taxon>
        <taxon>Pentatomoidea</taxon>
        <taxon>Pentatomidae</taxon>
        <taxon>Pentatominae</taxon>
        <taxon>Nezara</taxon>
    </lineage>
</organism>
<evidence type="ECO:0000256" key="7">
    <source>
        <dbReference type="ARBA" id="ARBA00023170"/>
    </source>
</evidence>
<dbReference type="InterPro" id="IPR023415">
    <property type="entry name" value="LDLR_class-A_CS"/>
</dbReference>
<accession>A0A9P0HS42</accession>
<keyword evidence="2" id="KW-0812">Transmembrane</keyword>